<gene>
    <name evidence="2" type="ORF">BCR33DRAFT_723483</name>
</gene>
<dbReference type="Gene3D" id="1.10.510.10">
    <property type="entry name" value="Transferase(Phosphotransferase) domain 1"/>
    <property type="match status" value="1"/>
</dbReference>
<accession>A0A1Y2BCA6</accession>
<dbReference type="InterPro" id="IPR011009">
    <property type="entry name" value="Kinase-like_dom_sf"/>
</dbReference>
<dbReference type="EMBL" id="MCGO01000071">
    <property type="protein sequence ID" value="ORY32463.1"/>
    <property type="molecule type" value="Genomic_DNA"/>
</dbReference>
<evidence type="ECO:0000313" key="3">
    <source>
        <dbReference type="Proteomes" id="UP000193642"/>
    </source>
</evidence>
<dbReference type="InterPro" id="IPR000719">
    <property type="entry name" value="Prot_kinase_dom"/>
</dbReference>
<keyword evidence="3" id="KW-1185">Reference proteome</keyword>
<proteinExistence type="predicted"/>
<dbReference type="Proteomes" id="UP000193642">
    <property type="component" value="Unassembled WGS sequence"/>
</dbReference>
<dbReference type="GO" id="GO:0004672">
    <property type="term" value="F:protein kinase activity"/>
    <property type="evidence" value="ECO:0007669"/>
    <property type="project" value="InterPro"/>
</dbReference>
<comment type="caution">
    <text evidence="2">The sequence shown here is derived from an EMBL/GenBank/DDBJ whole genome shotgun (WGS) entry which is preliminary data.</text>
</comment>
<dbReference type="GO" id="GO:0005524">
    <property type="term" value="F:ATP binding"/>
    <property type="evidence" value="ECO:0007669"/>
    <property type="project" value="InterPro"/>
</dbReference>
<organism evidence="2 3">
    <name type="scientific">Rhizoclosmatium globosum</name>
    <dbReference type="NCBI Taxonomy" id="329046"/>
    <lineage>
        <taxon>Eukaryota</taxon>
        <taxon>Fungi</taxon>
        <taxon>Fungi incertae sedis</taxon>
        <taxon>Chytridiomycota</taxon>
        <taxon>Chytridiomycota incertae sedis</taxon>
        <taxon>Chytridiomycetes</taxon>
        <taxon>Chytridiales</taxon>
        <taxon>Chytriomycetaceae</taxon>
        <taxon>Rhizoclosmatium</taxon>
    </lineage>
</organism>
<dbReference type="SUPFAM" id="SSF56112">
    <property type="entry name" value="Protein kinase-like (PK-like)"/>
    <property type="match status" value="1"/>
</dbReference>
<dbReference type="AlphaFoldDB" id="A0A1Y2BCA6"/>
<name>A0A1Y2BCA6_9FUNG</name>
<reference evidence="2 3" key="1">
    <citation type="submission" date="2016-07" db="EMBL/GenBank/DDBJ databases">
        <title>Pervasive Adenine N6-methylation of Active Genes in Fungi.</title>
        <authorList>
            <consortium name="DOE Joint Genome Institute"/>
            <person name="Mondo S.J."/>
            <person name="Dannebaum R.O."/>
            <person name="Kuo R.C."/>
            <person name="Labutti K."/>
            <person name="Haridas S."/>
            <person name="Kuo A."/>
            <person name="Salamov A."/>
            <person name="Ahrendt S.R."/>
            <person name="Lipzen A."/>
            <person name="Sullivan W."/>
            <person name="Andreopoulos W.B."/>
            <person name="Clum A."/>
            <person name="Lindquist E."/>
            <person name="Daum C."/>
            <person name="Ramamoorthy G.K."/>
            <person name="Gryganskyi A."/>
            <person name="Culley D."/>
            <person name="Magnuson J.K."/>
            <person name="James T.Y."/>
            <person name="O'Malley M.A."/>
            <person name="Stajich J.E."/>
            <person name="Spatafora J.W."/>
            <person name="Visel A."/>
            <person name="Grigoriev I.V."/>
        </authorList>
    </citation>
    <scope>NUCLEOTIDE SEQUENCE [LARGE SCALE GENOMIC DNA]</scope>
    <source>
        <strain evidence="2 3">JEL800</strain>
    </source>
</reference>
<dbReference type="OrthoDB" id="1729926at2759"/>
<sequence length="72" mass="8180">MVLPLFDASSYALLSAVHVIEFRIPFGDLIDGLQYLHQCMGLCHRDIKPGILFLSIVCNDRDKFQLPGLTFR</sequence>
<dbReference type="PROSITE" id="PS50011">
    <property type="entry name" value="PROTEIN_KINASE_DOM"/>
    <property type="match status" value="1"/>
</dbReference>
<evidence type="ECO:0000313" key="2">
    <source>
        <dbReference type="EMBL" id="ORY32463.1"/>
    </source>
</evidence>
<feature type="domain" description="Protein kinase" evidence="1">
    <location>
        <begin position="1"/>
        <end position="72"/>
    </location>
</feature>
<evidence type="ECO:0000259" key="1">
    <source>
        <dbReference type="PROSITE" id="PS50011"/>
    </source>
</evidence>
<protein>
    <recommendedName>
        <fullName evidence="1">Protein kinase domain-containing protein</fullName>
    </recommendedName>
</protein>